<comment type="caution">
    <text evidence="1">The sequence shown here is derived from an EMBL/GenBank/DDBJ whole genome shotgun (WGS) entry which is preliminary data.</text>
</comment>
<accession>A0ABT5GNW1</accession>
<name>A0ABT5GNW1_9VIBR</name>
<gene>
    <name evidence="1" type="ORF">OPW20_00970</name>
</gene>
<evidence type="ECO:0000313" key="1">
    <source>
        <dbReference type="EMBL" id="MDC5738611.1"/>
    </source>
</evidence>
<dbReference type="Proteomes" id="UP001150001">
    <property type="component" value="Unassembled WGS sequence"/>
</dbReference>
<sequence>MFDIQNDKLEQPEAFVMPAYDVQLAEFKSRIIEHLKVIKPELVEAVEQTLQNPFELGTIITEGAVKTLRDYIRSENYKATQMLAYWSKGSNLDAKLADLGLKRQAIEAGDPNAYPPVDPVMESDEDALQRYMLAPFGLSTAGTNLGYRFHAMTLHERPKITVEKPEPNVVILRHEFPTEASTSKVKDVRLKARRNEVGDKNAKIDMWVLSRENDRGEASQGLQDEVKSYIAGRDDIIQETDELYVHSAEIVEYQHVVTLYATNTPMGTVDKDKVKESLQKYADSVHQLKGKVEESMVKFIGHGYYGVTKVVSNIPAEGVVCDIHQAPYCTNITVDVEYDSA</sequence>
<dbReference type="EMBL" id="JAPFIT010000005">
    <property type="protein sequence ID" value="MDC5738611.1"/>
    <property type="molecule type" value="Genomic_DNA"/>
</dbReference>
<organism evidence="1 2">
    <name type="scientific">Vibrio europaeus</name>
    <dbReference type="NCBI Taxonomy" id="300876"/>
    <lineage>
        <taxon>Bacteria</taxon>
        <taxon>Pseudomonadati</taxon>
        <taxon>Pseudomonadota</taxon>
        <taxon>Gammaproteobacteria</taxon>
        <taxon>Vibrionales</taxon>
        <taxon>Vibrionaceae</taxon>
        <taxon>Vibrio</taxon>
        <taxon>Vibrio oreintalis group</taxon>
    </lineage>
</organism>
<keyword evidence="2" id="KW-1185">Reference proteome</keyword>
<protein>
    <submittedName>
        <fullName evidence="1">Baseplate J/gp47 family protein</fullName>
    </submittedName>
</protein>
<reference evidence="1" key="1">
    <citation type="submission" date="2022-11" db="EMBL/GenBank/DDBJ databases">
        <title>Role of the vibriolysin VemA secreted by the emergent pathogen Vibrio europaeus in the colonization of Manila clam mucus.</title>
        <authorList>
            <person name="Martinez C."/>
            <person name="Rodriguez S."/>
            <person name="Vences A."/>
            <person name="Barja J.L."/>
            <person name="Toranzo A.E."/>
            <person name="Dubert J."/>
        </authorList>
    </citation>
    <scope>NUCLEOTIDE SEQUENCE</scope>
    <source>
        <strain evidence="1">3454</strain>
    </source>
</reference>
<dbReference type="RefSeq" id="WP_272236623.1">
    <property type="nucleotide sequence ID" value="NZ_JAPFIQ010000013.1"/>
</dbReference>
<proteinExistence type="predicted"/>
<evidence type="ECO:0000313" key="2">
    <source>
        <dbReference type="Proteomes" id="UP001150001"/>
    </source>
</evidence>